<dbReference type="PANTHER" id="PTHR45620">
    <property type="entry name" value="PDF RECEPTOR-LIKE PROTEIN-RELATED"/>
    <property type="match status" value="1"/>
</dbReference>
<feature type="transmembrane region" description="Helical" evidence="5">
    <location>
        <begin position="28"/>
        <end position="47"/>
    </location>
</feature>
<evidence type="ECO:0000256" key="2">
    <source>
        <dbReference type="ARBA" id="ARBA00022692"/>
    </source>
</evidence>
<evidence type="ECO:0000256" key="3">
    <source>
        <dbReference type="ARBA" id="ARBA00022989"/>
    </source>
</evidence>
<comment type="subcellular location">
    <subcellularLocation>
        <location evidence="1">Membrane</location>
        <topology evidence="1">Multi-pass membrane protein</topology>
    </subcellularLocation>
</comment>
<dbReference type="GO" id="GO:0008528">
    <property type="term" value="F:G protein-coupled peptide receptor activity"/>
    <property type="evidence" value="ECO:0007669"/>
    <property type="project" value="TreeGrafter"/>
</dbReference>
<evidence type="ECO:0000256" key="1">
    <source>
        <dbReference type="ARBA" id="ARBA00004141"/>
    </source>
</evidence>
<keyword evidence="7" id="KW-1185">Reference proteome</keyword>
<keyword evidence="3 5" id="KW-1133">Transmembrane helix</keyword>
<dbReference type="GO" id="GO:0007188">
    <property type="term" value="P:adenylate cyclase-modulating G protein-coupled receptor signaling pathway"/>
    <property type="evidence" value="ECO:0007669"/>
    <property type="project" value="TreeGrafter"/>
</dbReference>
<keyword evidence="4 5" id="KW-0472">Membrane</keyword>
<reference evidence="6" key="1">
    <citation type="submission" date="2013-04" db="EMBL/GenBank/DDBJ databases">
        <authorList>
            <person name="Qu J."/>
            <person name="Murali S.C."/>
            <person name="Bandaranaike D."/>
            <person name="Bellair M."/>
            <person name="Blankenburg K."/>
            <person name="Chao H."/>
            <person name="Dinh H."/>
            <person name="Doddapaneni H."/>
            <person name="Downs B."/>
            <person name="Dugan-Rocha S."/>
            <person name="Elkadiri S."/>
            <person name="Gnanaolivu R.D."/>
            <person name="Hernandez B."/>
            <person name="Javaid M."/>
            <person name="Jayaseelan J.C."/>
            <person name="Lee S."/>
            <person name="Li M."/>
            <person name="Ming W."/>
            <person name="Munidasa M."/>
            <person name="Muniz J."/>
            <person name="Nguyen L."/>
            <person name="Ongeri F."/>
            <person name="Osuji N."/>
            <person name="Pu L.-L."/>
            <person name="Puazo M."/>
            <person name="Qu C."/>
            <person name="Quiroz J."/>
            <person name="Raj R."/>
            <person name="Weissenberger G."/>
            <person name="Xin Y."/>
            <person name="Zou X."/>
            <person name="Han Y."/>
            <person name="Richards S."/>
            <person name="Worley K."/>
            <person name="Muzny D."/>
            <person name="Gibbs R."/>
        </authorList>
    </citation>
    <scope>NUCLEOTIDE SEQUENCE</scope>
    <source>
        <strain evidence="6">Sampled in the wild</strain>
    </source>
</reference>
<sequence length="99" mass="11412">MQISSRAIIKKQSSEAELRNLVNTIYKVGYSISLAALLLSLAIFFYFKSLSCTRIQIHKNLFISLALNNALWLVWYEEILDNPVVLSENGVRFEMKKEN</sequence>
<dbReference type="GO" id="GO:0005886">
    <property type="term" value="C:plasma membrane"/>
    <property type="evidence" value="ECO:0007669"/>
    <property type="project" value="TreeGrafter"/>
</dbReference>
<evidence type="ECO:0000256" key="4">
    <source>
        <dbReference type="ARBA" id="ARBA00023136"/>
    </source>
</evidence>
<dbReference type="EMBL" id="KZ308596">
    <property type="protein sequence ID" value="KAG8232147.1"/>
    <property type="molecule type" value="Genomic_DNA"/>
</dbReference>
<dbReference type="Pfam" id="PF00002">
    <property type="entry name" value="7tm_2"/>
    <property type="match status" value="1"/>
</dbReference>
<name>A0A8K0P3W1_LADFU</name>
<dbReference type="PANTHER" id="PTHR45620:SF32">
    <property type="entry name" value="DIURETIC HORMONE 31 RECEPTOR, ISOFORM C"/>
    <property type="match status" value="1"/>
</dbReference>
<keyword evidence="2 5" id="KW-0812">Transmembrane</keyword>
<dbReference type="InterPro" id="IPR050332">
    <property type="entry name" value="GPCR_2"/>
</dbReference>
<comment type="caution">
    <text evidence="6">The sequence shown here is derived from an EMBL/GenBank/DDBJ whole genome shotgun (WGS) entry which is preliminary data.</text>
</comment>
<dbReference type="Proteomes" id="UP000792457">
    <property type="component" value="Unassembled WGS sequence"/>
</dbReference>
<organism evidence="6 7">
    <name type="scientific">Ladona fulva</name>
    <name type="common">Scarce chaser dragonfly</name>
    <name type="synonym">Libellula fulva</name>
    <dbReference type="NCBI Taxonomy" id="123851"/>
    <lineage>
        <taxon>Eukaryota</taxon>
        <taxon>Metazoa</taxon>
        <taxon>Ecdysozoa</taxon>
        <taxon>Arthropoda</taxon>
        <taxon>Hexapoda</taxon>
        <taxon>Insecta</taxon>
        <taxon>Pterygota</taxon>
        <taxon>Palaeoptera</taxon>
        <taxon>Odonata</taxon>
        <taxon>Epiprocta</taxon>
        <taxon>Anisoptera</taxon>
        <taxon>Libelluloidea</taxon>
        <taxon>Libellulidae</taxon>
        <taxon>Ladona</taxon>
    </lineage>
</organism>
<protein>
    <submittedName>
        <fullName evidence="6">Uncharacterized protein</fullName>
    </submittedName>
</protein>
<gene>
    <name evidence="6" type="ORF">J437_LFUL012119</name>
</gene>
<evidence type="ECO:0000313" key="7">
    <source>
        <dbReference type="Proteomes" id="UP000792457"/>
    </source>
</evidence>
<dbReference type="AlphaFoldDB" id="A0A8K0P3W1"/>
<dbReference type="Gene3D" id="1.20.1070.10">
    <property type="entry name" value="Rhodopsin 7-helix transmembrane proteins"/>
    <property type="match status" value="1"/>
</dbReference>
<evidence type="ECO:0000256" key="5">
    <source>
        <dbReference type="SAM" id="Phobius"/>
    </source>
</evidence>
<dbReference type="InterPro" id="IPR000832">
    <property type="entry name" value="GPCR_2_secretin-like"/>
</dbReference>
<proteinExistence type="predicted"/>
<accession>A0A8K0P3W1</accession>
<evidence type="ECO:0000313" key="6">
    <source>
        <dbReference type="EMBL" id="KAG8232147.1"/>
    </source>
</evidence>
<dbReference type="PRINTS" id="PR00249">
    <property type="entry name" value="GPCRSECRETIN"/>
</dbReference>
<dbReference type="OrthoDB" id="6160250at2759"/>
<reference evidence="6" key="2">
    <citation type="submission" date="2017-10" db="EMBL/GenBank/DDBJ databases">
        <title>Ladona fulva Genome sequencing and assembly.</title>
        <authorList>
            <person name="Murali S."/>
            <person name="Richards S."/>
            <person name="Bandaranaike D."/>
            <person name="Bellair M."/>
            <person name="Blankenburg K."/>
            <person name="Chao H."/>
            <person name="Dinh H."/>
            <person name="Doddapaneni H."/>
            <person name="Dugan-Rocha S."/>
            <person name="Elkadiri S."/>
            <person name="Gnanaolivu R."/>
            <person name="Hernandez B."/>
            <person name="Skinner E."/>
            <person name="Javaid M."/>
            <person name="Lee S."/>
            <person name="Li M."/>
            <person name="Ming W."/>
            <person name="Munidasa M."/>
            <person name="Muniz J."/>
            <person name="Nguyen L."/>
            <person name="Hughes D."/>
            <person name="Osuji N."/>
            <person name="Pu L.-L."/>
            <person name="Puazo M."/>
            <person name="Qu C."/>
            <person name="Quiroz J."/>
            <person name="Raj R."/>
            <person name="Weissenberger G."/>
            <person name="Xin Y."/>
            <person name="Zou X."/>
            <person name="Han Y."/>
            <person name="Worley K."/>
            <person name="Muzny D."/>
            <person name="Gibbs R."/>
        </authorList>
    </citation>
    <scope>NUCLEOTIDE SEQUENCE</scope>
    <source>
        <strain evidence="6">Sampled in the wild</strain>
    </source>
</reference>